<reference evidence="3 4" key="1">
    <citation type="submission" date="2023-04" db="EMBL/GenBank/DDBJ databases">
        <title>A long-awaited taxogenomic arrangement of the family Halomonadaceae.</title>
        <authorList>
            <person name="De La Haba R."/>
            <person name="Chuvochina M."/>
            <person name="Wittouck S."/>
            <person name="Arahal D.R."/>
            <person name="Sanchez-Porro C."/>
            <person name="Hugenholtz P."/>
            <person name="Ventosa A."/>
        </authorList>
    </citation>
    <scope>NUCLEOTIDE SEQUENCE [LARGE SCALE GENOMIC DNA]</scope>
    <source>
        <strain evidence="3 4">DSM 22428</strain>
    </source>
</reference>
<dbReference type="SMART" id="SM01012">
    <property type="entry name" value="ANTAR"/>
    <property type="match status" value="1"/>
</dbReference>
<name>A0ABU1GSZ7_9GAMM</name>
<dbReference type="InterPro" id="IPR011006">
    <property type="entry name" value="CheY-like_superfamily"/>
</dbReference>
<organism evidence="3 4">
    <name type="scientific">Larsenimonas suaedae</name>
    <dbReference type="NCBI Taxonomy" id="1851019"/>
    <lineage>
        <taxon>Bacteria</taxon>
        <taxon>Pseudomonadati</taxon>
        <taxon>Pseudomonadota</taxon>
        <taxon>Gammaproteobacteria</taxon>
        <taxon>Oceanospirillales</taxon>
        <taxon>Halomonadaceae</taxon>
        <taxon>Larsenimonas</taxon>
    </lineage>
</organism>
<gene>
    <name evidence="3" type="ORF">QC825_00905</name>
</gene>
<sequence length="410" mass="45551">MTAPAIERLLSAANTSEIDRLHHLSTTCTLVGHISQLVHTLQRERGASSIFLGSRGHRFATHYSSRVSDSLKAAADLHHELEYWLSDLERLSEWGHFRDPRLLRQLADALETLEALDGLRANVETQAVTADDAMHLYNSTIRTLLSVVFEVADSACDPDITRILVSLFHFIQGKELAGQERACGALGFTLGYFDDAHRTTLATLIETQSRCFATFNEFADETLQTKWSEIQAHPGTTTLEHLRRLALETAHLPDNGVDAGEQWYALATQRIDALKNLEDALVATLEKSCGDGLEKVRSATANRPATVKPDEPFLSREDGAPIDSTIATHFNRSLIELIQTQNGQLQQLSDELADTRKALRQRKLIDRAKGLLMTHHGLDEQSAYRLLRTTAMDQSRPLAAVAQSIIDADE</sequence>
<evidence type="ECO:0000259" key="2">
    <source>
        <dbReference type="PROSITE" id="PS50921"/>
    </source>
</evidence>
<dbReference type="Gene3D" id="1.10.10.10">
    <property type="entry name" value="Winged helix-like DNA-binding domain superfamily/Winged helix DNA-binding domain"/>
    <property type="match status" value="1"/>
</dbReference>
<evidence type="ECO:0000313" key="4">
    <source>
        <dbReference type="Proteomes" id="UP001269375"/>
    </source>
</evidence>
<dbReference type="InterPro" id="IPR005561">
    <property type="entry name" value="ANTAR"/>
</dbReference>
<dbReference type="Pfam" id="PF08376">
    <property type="entry name" value="NIT"/>
    <property type="match status" value="1"/>
</dbReference>
<keyword evidence="1" id="KW-0175">Coiled coil</keyword>
<keyword evidence="4" id="KW-1185">Reference proteome</keyword>
<dbReference type="Proteomes" id="UP001269375">
    <property type="component" value="Unassembled WGS sequence"/>
</dbReference>
<dbReference type="RefSeq" id="WP_251593245.1">
    <property type="nucleotide sequence ID" value="NZ_JAMLJI010000002.1"/>
</dbReference>
<dbReference type="PROSITE" id="PS50921">
    <property type="entry name" value="ANTAR"/>
    <property type="match status" value="1"/>
</dbReference>
<comment type="caution">
    <text evidence="3">The sequence shown here is derived from an EMBL/GenBank/DDBJ whole genome shotgun (WGS) entry which is preliminary data.</text>
</comment>
<dbReference type="InterPro" id="IPR013587">
    <property type="entry name" value="Nitrate/nitrite_sensing"/>
</dbReference>
<evidence type="ECO:0000313" key="3">
    <source>
        <dbReference type="EMBL" id="MDR5894627.1"/>
    </source>
</evidence>
<evidence type="ECO:0000256" key="1">
    <source>
        <dbReference type="SAM" id="Coils"/>
    </source>
</evidence>
<dbReference type="SUPFAM" id="SSF52172">
    <property type="entry name" value="CheY-like"/>
    <property type="match status" value="1"/>
</dbReference>
<accession>A0ABU1GSZ7</accession>
<dbReference type="InterPro" id="IPR036388">
    <property type="entry name" value="WH-like_DNA-bd_sf"/>
</dbReference>
<protein>
    <submittedName>
        <fullName evidence="3">Nitrate- and nitrite sensing domain-containing protein</fullName>
    </submittedName>
</protein>
<feature type="domain" description="ANTAR" evidence="2">
    <location>
        <begin position="345"/>
        <end position="406"/>
    </location>
</feature>
<dbReference type="EMBL" id="JARWAO010000001">
    <property type="protein sequence ID" value="MDR5894627.1"/>
    <property type="molecule type" value="Genomic_DNA"/>
</dbReference>
<dbReference type="Pfam" id="PF03861">
    <property type="entry name" value="ANTAR"/>
    <property type="match status" value="1"/>
</dbReference>
<feature type="coiled-coil region" evidence="1">
    <location>
        <begin position="331"/>
        <end position="358"/>
    </location>
</feature>
<proteinExistence type="predicted"/>